<dbReference type="PROSITE" id="PS51782">
    <property type="entry name" value="LYSM"/>
    <property type="match status" value="1"/>
</dbReference>
<reference evidence="3" key="3">
    <citation type="submission" date="2025-09" db="UniProtKB">
        <authorList>
            <consortium name="Ensembl"/>
        </authorList>
    </citation>
    <scope>IDENTIFICATION</scope>
    <source>
        <strain evidence="3">Hd-rR</strain>
    </source>
</reference>
<name>H2MM78_ORYLA</name>
<dbReference type="Ensembl" id="ENSORLT00000019818.2">
    <property type="protein sequence ID" value="ENSORLP00000019817.2"/>
    <property type="gene ID" value="ENSORLG00000015824.2"/>
</dbReference>
<dbReference type="InterPro" id="IPR045030">
    <property type="entry name" value="LYSM1-4"/>
</dbReference>
<sequence length="216" mass="23919">MSGQRAALPSGRGGLLRGSRAMSYGSLMRSSPASPVRQRHVEHTVQSGDTLQGLALKYGVSMEQIKRANRLYTNDSIFLKKSLSIPVLSDLKGIHLSEDCEEQSSHDVVVQNGTNFSERTDDDGKRPSDLKPLDFLRRLDEGINQTKQTAVRRCQDAEERVAALEAACSSRSPEWRLLTRSQSVNAALGAVPLTVTTLTKRLRDRNLSPGWHRISH</sequence>
<evidence type="ECO:0000256" key="1">
    <source>
        <dbReference type="ARBA" id="ARBA00040996"/>
    </source>
</evidence>
<organism evidence="3 4">
    <name type="scientific">Oryzias latipes</name>
    <name type="common">Japanese rice fish</name>
    <name type="synonym">Japanese killifish</name>
    <dbReference type="NCBI Taxonomy" id="8090"/>
    <lineage>
        <taxon>Eukaryota</taxon>
        <taxon>Metazoa</taxon>
        <taxon>Chordata</taxon>
        <taxon>Craniata</taxon>
        <taxon>Vertebrata</taxon>
        <taxon>Euteleostomi</taxon>
        <taxon>Actinopterygii</taxon>
        <taxon>Neopterygii</taxon>
        <taxon>Teleostei</taxon>
        <taxon>Neoteleostei</taxon>
        <taxon>Acanthomorphata</taxon>
        <taxon>Ovalentaria</taxon>
        <taxon>Atherinomorphae</taxon>
        <taxon>Beloniformes</taxon>
        <taxon>Adrianichthyidae</taxon>
        <taxon>Oryziinae</taxon>
        <taxon>Oryzias</taxon>
    </lineage>
</organism>
<keyword evidence="4" id="KW-1185">Reference proteome</keyword>
<evidence type="ECO:0000313" key="3">
    <source>
        <dbReference type="Ensembl" id="ENSORLP00000019817.2"/>
    </source>
</evidence>
<dbReference type="HOGENOM" id="CLU_079453_0_0_1"/>
<dbReference type="SUPFAM" id="SSF54106">
    <property type="entry name" value="LysM domain"/>
    <property type="match status" value="1"/>
</dbReference>
<dbReference type="Bgee" id="ENSORLG00000015824">
    <property type="expression patterns" value="Expressed in testis and 13 other cell types or tissues"/>
</dbReference>
<dbReference type="Pfam" id="PF01476">
    <property type="entry name" value="LysM"/>
    <property type="match status" value="1"/>
</dbReference>
<dbReference type="InParanoid" id="H2MM78"/>
<gene>
    <name evidence="3" type="primary">LYSMD1</name>
    <name evidence="3" type="synonym">lysmd1</name>
</gene>
<evidence type="ECO:0000259" key="2">
    <source>
        <dbReference type="PROSITE" id="PS51782"/>
    </source>
</evidence>
<dbReference type="InterPro" id="IPR036779">
    <property type="entry name" value="LysM_dom_sf"/>
</dbReference>
<proteinExistence type="predicted"/>
<dbReference type="Proteomes" id="UP000001038">
    <property type="component" value="Chromosome 16"/>
</dbReference>
<feature type="domain" description="LysM" evidence="2">
    <location>
        <begin position="41"/>
        <end position="85"/>
    </location>
</feature>
<reference evidence="3" key="2">
    <citation type="submission" date="2025-08" db="UniProtKB">
        <authorList>
            <consortium name="Ensembl"/>
        </authorList>
    </citation>
    <scope>IDENTIFICATION</scope>
    <source>
        <strain evidence="3">Hd-rR</strain>
    </source>
</reference>
<dbReference type="GeneTree" id="ENSGT00940000160002"/>
<dbReference type="AlphaFoldDB" id="H2MM78"/>
<dbReference type="InterPro" id="IPR018392">
    <property type="entry name" value="LysM"/>
</dbReference>
<accession>H2MM78</accession>
<dbReference type="PANTHER" id="PTHR20932:SF2">
    <property type="entry name" value="AND PUTATIVE PEPTIDOGLYCAN-BINDING DOMAIN-CONTAINING PROTEIN 1-RELATED"/>
    <property type="match status" value="1"/>
</dbReference>
<dbReference type="CDD" id="cd00118">
    <property type="entry name" value="LysM"/>
    <property type="match status" value="1"/>
</dbReference>
<dbReference type="Gene3D" id="3.10.350.10">
    <property type="entry name" value="LysM domain"/>
    <property type="match status" value="1"/>
</dbReference>
<dbReference type="PANTHER" id="PTHR20932">
    <property type="entry name" value="LYSM AND PUTATIVE PEPTIDOGLYCAN-BINDING DOMAIN-CONTAINING PROTEIN"/>
    <property type="match status" value="1"/>
</dbReference>
<dbReference type="eggNOG" id="ENOG502RZER">
    <property type="taxonomic scope" value="Eukaryota"/>
</dbReference>
<reference evidence="3 4" key="1">
    <citation type="journal article" date="2007" name="Nature">
        <title>The medaka draft genome and insights into vertebrate genome evolution.</title>
        <authorList>
            <person name="Kasahara M."/>
            <person name="Naruse K."/>
            <person name="Sasaki S."/>
            <person name="Nakatani Y."/>
            <person name="Qu W."/>
            <person name="Ahsan B."/>
            <person name="Yamada T."/>
            <person name="Nagayasu Y."/>
            <person name="Doi K."/>
            <person name="Kasai Y."/>
            <person name="Jindo T."/>
            <person name="Kobayashi D."/>
            <person name="Shimada A."/>
            <person name="Toyoda A."/>
            <person name="Kuroki Y."/>
            <person name="Fujiyama A."/>
            <person name="Sasaki T."/>
            <person name="Shimizu A."/>
            <person name="Asakawa S."/>
            <person name="Shimizu N."/>
            <person name="Hashimoto S."/>
            <person name="Yang J."/>
            <person name="Lee Y."/>
            <person name="Matsushima K."/>
            <person name="Sugano S."/>
            <person name="Sakaizumi M."/>
            <person name="Narita T."/>
            <person name="Ohishi K."/>
            <person name="Haga S."/>
            <person name="Ohta F."/>
            <person name="Nomoto H."/>
            <person name="Nogata K."/>
            <person name="Morishita T."/>
            <person name="Endo T."/>
            <person name="Shin-I T."/>
            <person name="Takeda H."/>
            <person name="Morishita S."/>
            <person name="Kohara Y."/>
        </authorList>
    </citation>
    <scope>NUCLEOTIDE SEQUENCE [LARGE SCALE GENOMIC DNA]</scope>
    <source>
        <strain evidence="3 4">Hd-rR</strain>
    </source>
</reference>
<evidence type="ECO:0000313" key="4">
    <source>
        <dbReference type="Proteomes" id="UP000001038"/>
    </source>
</evidence>
<protein>
    <recommendedName>
        <fullName evidence="1">LysM and putative peptidoglycan-binding domain-containing protein 1</fullName>
    </recommendedName>
</protein>
<dbReference type="SMART" id="SM00257">
    <property type="entry name" value="LysM"/>
    <property type="match status" value="1"/>
</dbReference>